<gene>
    <name evidence="1" type="ORF">SBF1_320034</name>
</gene>
<accession>A0A2U3KZT9</accession>
<dbReference type="AlphaFoldDB" id="A0A2U3KZT9"/>
<evidence type="ECO:0000313" key="2">
    <source>
        <dbReference type="Proteomes" id="UP000238916"/>
    </source>
</evidence>
<sequence length="39" mass="4485">MNFGLFCPVLVIITAWYTVLTRKIVKQNNIFTSTPISRV</sequence>
<proteinExistence type="predicted"/>
<dbReference type="Proteomes" id="UP000238916">
    <property type="component" value="Unassembled WGS sequence"/>
</dbReference>
<evidence type="ECO:0000313" key="1">
    <source>
        <dbReference type="EMBL" id="SPF45107.1"/>
    </source>
</evidence>
<dbReference type="EMBL" id="OMOF01000246">
    <property type="protein sequence ID" value="SPF45107.1"/>
    <property type="molecule type" value="Genomic_DNA"/>
</dbReference>
<organism evidence="1 2">
    <name type="scientific">Candidatus Desulfosporosinus infrequens</name>
    <dbReference type="NCBI Taxonomy" id="2043169"/>
    <lineage>
        <taxon>Bacteria</taxon>
        <taxon>Bacillati</taxon>
        <taxon>Bacillota</taxon>
        <taxon>Clostridia</taxon>
        <taxon>Eubacteriales</taxon>
        <taxon>Desulfitobacteriaceae</taxon>
        <taxon>Desulfosporosinus</taxon>
    </lineage>
</organism>
<protein>
    <submittedName>
        <fullName evidence="1">Uncharacterized protein</fullName>
    </submittedName>
</protein>
<name>A0A2U3KZT9_9FIRM</name>
<reference evidence="2" key="1">
    <citation type="submission" date="2018-02" db="EMBL/GenBank/DDBJ databases">
        <authorList>
            <person name="Hausmann B."/>
        </authorList>
    </citation>
    <scope>NUCLEOTIDE SEQUENCE [LARGE SCALE GENOMIC DNA]</scope>
    <source>
        <strain evidence="2">Peat soil MAG SbF1</strain>
    </source>
</reference>